<keyword evidence="6" id="KW-0560">Oxidoreductase</keyword>
<proteinExistence type="predicted"/>
<dbReference type="InterPro" id="IPR017938">
    <property type="entry name" value="Riboflavin_synthase-like_b-brl"/>
</dbReference>
<keyword evidence="8" id="KW-0411">Iron-sulfur</keyword>
<protein>
    <submittedName>
        <fullName evidence="11">Phenylacetate-CoA oxygenase/reductase subunit PaaK</fullName>
    </submittedName>
</protein>
<dbReference type="Proteomes" id="UP000295334">
    <property type="component" value="Unassembled WGS sequence"/>
</dbReference>
<dbReference type="GO" id="GO:0016491">
    <property type="term" value="F:oxidoreductase activity"/>
    <property type="evidence" value="ECO:0007669"/>
    <property type="project" value="UniProtKB-KW"/>
</dbReference>
<feature type="domain" description="2Fe-2S ferredoxin-type" evidence="9">
    <location>
        <begin position="269"/>
        <end position="360"/>
    </location>
</feature>
<evidence type="ECO:0000256" key="5">
    <source>
        <dbReference type="ARBA" id="ARBA00022827"/>
    </source>
</evidence>
<dbReference type="SUPFAM" id="SSF52343">
    <property type="entry name" value="Ferredoxin reductase-like, C-terminal NADP-linked domain"/>
    <property type="match status" value="1"/>
</dbReference>
<dbReference type="AlphaFoldDB" id="A0A4R1BAM6"/>
<evidence type="ECO:0000256" key="4">
    <source>
        <dbReference type="ARBA" id="ARBA00022723"/>
    </source>
</evidence>
<evidence type="ECO:0000256" key="1">
    <source>
        <dbReference type="ARBA" id="ARBA00001974"/>
    </source>
</evidence>
<accession>A0A4R1BAM6</accession>
<evidence type="ECO:0000256" key="6">
    <source>
        <dbReference type="ARBA" id="ARBA00023002"/>
    </source>
</evidence>
<dbReference type="Gene3D" id="3.10.20.30">
    <property type="match status" value="1"/>
</dbReference>
<gene>
    <name evidence="11" type="primary">paaK</name>
    <name evidence="11" type="ORF">EPD60_08200</name>
</gene>
<sequence>MIHFHPLTVKKVQRETDDCVSITFNVPADLREAFRFRAGQTLTFRKTLDGEELRRNYSICSSPLEGVLRVAVKQVPGGKFSTWANTELKAGDTLEVMPPTGKFCIDLDATQRRQYAFFAAGSGITPVLSLIKTVLATEPGSQCTLVFGNRSKSSIIFKEELEALKDKYIDRFRIYHVLSRERTDAAVNYGRIDRDKCALLVDKRLLDLNSTDHFFICGPEEMIFCVRDFLQDAGVDGKRIHFELFTVPGQKGSTVHTETQPVADSGPRSAVTVKLDGIAFDFELAQNGHSILDAALKQGADLPYACKGGVCCTCKAKLLEGTVNMDQNWGLEPDEVAAGFILTCQAHPTTGRVVVDFDAK</sequence>
<dbReference type="GO" id="GO:0051537">
    <property type="term" value="F:2 iron, 2 sulfur cluster binding"/>
    <property type="evidence" value="ECO:0007669"/>
    <property type="project" value="UniProtKB-KW"/>
</dbReference>
<name>A0A4R1BAM6_9BACT</name>
<dbReference type="EMBL" id="SJZI01000042">
    <property type="protein sequence ID" value="TCJ13987.1"/>
    <property type="molecule type" value="Genomic_DNA"/>
</dbReference>
<dbReference type="Pfam" id="PF00970">
    <property type="entry name" value="FAD_binding_6"/>
    <property type="match status" value="1"/>
</dbReference>
<comment type="cofactor">
    <cofactor evidence="1">
        <name>FAD</name>
        <dbReference type="ChEBI" id="CHEBI:57692"/>
    </cofactor>
</comment>
<evidence type="ECO:0000259" key="9">
    <source>
        <dbReference type="PROSITE" id="PS51085"/>
    </source>
</evidence>
<evidence type="ECO:0000256" key="3">
    <source>
        <dbReference type="ARBA" id="ARBA00022714"/>
    </source>
</evidence>
<dbReference type="NCBIfam" id="TIGR02160">
    <property type="entry name" value="PA_CoA_Oxy5"/>
    <property type="match status" value="1"/>
</dbReference>
<dbReference type="InterPro" id="IPR017927">
    <property type="entry name" value="FAD-bd_FR_type"/>
</dbReference>
<evidence type="ECO:0000256" key="7">
    <source>
        <dbReference type="ARBA" id="ARBA00023004"/>
    </source>
</evidence>
<dbReference type="InterPro" id="IPR001433">
    <property type="entry name" value="OxRdtase_FAD/NAD-bd"/>
</dbReference>
<dbReference type="PANTHER" id="PTHR47354">
    <property type="entry name" value="NADH OXIDOREDUCTASE HCR"/>
    <property type="match status" value="1"/>
</dbReference>
<dbReference type="Pfam" id="PF00175">
    <property type="entry name" value="NAD_binding_1"/>
    <property type="match status" value="1"/>
</dbReference>
<dbReference type="GO" id="GO:0050660">
    <property type="term" value="F:flavin adenine dinucleotide binding"/>
    <property type="evidence" value="ECO:0007669"/>
    <property type="project" value="TreeGrafter"/>
</dbReference>
<dbReference type="InterPro" id="IPR001041">
    <property type="entry name" value="2Fe-2S_ferredoxin-type"/>
</dbReference>
<keyword evidence="5" id="KW-0274">FAD</keyword>
<dbReference type="InterPro" id="IPR012675">
    <property type="entry name" value="Beta-grasp_dom_sf"/>
</dbReference>
<dbReference type="InterPro" id="IPR011884">
    <property type="entry name" value="PaaE"/>
</dbReference>
<dbReference type="InterPro" id="IPR039261">
    <property type="entry name" value="FNR_nucleotide-bd"/>
</dbReference>
<dbReference type="SUPFAM" id="SSF63380">
    <property type="entry name" value="Riboflavin synthase domain-like"/>
    <property type="match status" value="1"/>
</dbReference>
<comment type="caution">
    <text evidence="11">The sequence shown here is derived from an EMBL/GenBank/DDBJ whole genome shotgun (WGS) entry which is preliminary data.</text>
</comment>
<dbReference type="PRINTS" id="PR00371">
    <property type="entry name" value="FPNCR"/>
</dbReference>
<dbReference type="CDD" id="cd06214">
    <property type="entry name" value="PA_degradation_oxidoreductase_like"/>
    <property type="match status" value="1"/>
</dbReference>
<evidence type="ECO:0000256" key="8">
    <source>
        <dbReference type="ARBA" id="ARBA00023014"/>
    </source>
</evidence>
<dbReference type="Gene3D" id="2.40.30.10">
    <property type="entry name" value="Translation factors"/>
    <property type="match status" value="1"/>
</dbReference>
<evidence type="ECO:0000256" key="2">
    <source>
        <dbReference type="ARBA" id="ARBA00022630"/>
    </source>
</evidence>
<keyword evidence="2" id="KW-0285">Flavoprotein</keyword>
<dbReference type="SUPFAM" id="SSF54292">
    <property type="entry name" value="2Fe-2S ferredoxin-like"/>
    <property type="match status" value="1"/>
</dbReference>
<dbReference type="PANTHER" id="PTHR47354:SF8">
    <property type="entry name" value="1,2-PHENYLACETYL-COA EPOXIDASE, SUBUNIT E"/>
    <property type="match status" value="1"/>
</dbReference>
<dbReference type="CDD" id="cd00207">
    <property type="entry name" value="fer2"/>
    <property type="match status" value="1"/>
</dbReference>
<reference evidence="11 12" key="1">
    <citation type="submission" date="2019-03" db="EMBL/GenBank/DDBJ databases">
        <authorList>
            <person name="Kim M.K.M."/>
        </authorList>
    </citation>
    <scope>NUCLEOTIDE SEQUENCE [LARGE SCALE GENOMIC DNA]</scope>
    <source>
        <strain evidence="11 12">17J68-12</strain>
    </source>
</reference>
<organism evidence="11 12">
    <name type="scientific">Flaviaesturariibacter flavus</name>
    <dbReference type="NCBI Taxonomy" id="2502780"/>
    <lineage>
        <taxon>Bacteria</taxon>
        <taxon>Pseudomonadati</taxon>
        <taxon>Bacteroidota</taxon>
        <taxon>Chitinophagia</taxon>
        <taxon>Chitinophagales</taxon>
        <taxon>Chitinophagaceae</taxon>
        <taxon>Flaviaestuariibacter</taxon>
    </lineage>
</organism>
<evidence type="ECO:0000259" key="10">
    <source>
        <dbReference type="PROSITE" id="PS51384"/>
    </source>
</evidence>
<keyword evidence="4" id="KW-0479">Metal-binding</keyword>
<dbReference type="RefSeq" id="WP_131448664.1">
    <property type="nucleotide sequence ID" value="NZ_SJZI01000042.1"/>
</dbReference>
<keyword evidence="3" id="KW-0001">2Fe-2S</keyword>
<dbReference type="InterPro" id="IPR008333">
    <property type="entry name" value="Cbr1-like_FAD-bd_dom"/>
</dbReference>
<dbReference type="PROSITE" id="PS51085">
    <property type="entry name" value="2FE2S_FER_2"/>
    <property type="match status" value="1"/>
</dbReference>
<dbReference type="Pfam" id="PF00111">
    <property type="entry name" value="Fer2"/>
    <property type="match status" value="1"/>
</dbReference>
<dbReference type="InterPro" id="IPR050415">
    <property type="entry name" value="MRET"/>
</dbReference>
<evidence type="ECO:0000313" key="12">
    <source>
        <dbReference type="Proteomes" id="UP000295334"/>
    </source>
</evidence>
<feature type="domain" description="FAD-binding FR-type" evidence="10">
    <location>
        <begin position="2"/>
        <end position="106"/>
    </location>
</feature>
<dbReference type="OrthoDB" id="9789468at2"/>
<evidence type="ECO:0000313" key="11">
    <source>
        <dbReference type="EMBL" id="TCJ13987.1"/>
    </source>
</evidence>
<keyword evidence="7" id="KW-0408">Iron</keyword>
<keyword evidence="12" id="KW-1185">Reference proteome</keyword>
<dbReference type="GO" id="GO:0010124">
    <property type="term" value="P:phenylacetate catabolic process"/>
    <property type="evidence" value="ECO:0007669"/>
    <property type="project" value="InterPro"/>
</dbReference>
<dbReference type="PRINTS" id="PR00406">
    <property type="entry name" value="CYTB5RDTASE"/>
</dbReference>
<dbReference type="Gene3D" id="3.40.50.80">
    <property type="entry name" value="Nucleotide-binding domain of ferredoxin-NADP reductase (FNR) module"/>
    <property type="match status" value="1"/>
</dbReference>
<dbReference type="InterPro" id="IPR001709">
    <property type="entry name" value="Flavoprot_Pyr_Nucl_cyt_Rdtase"/>
</dbReference>
<dbReference type="PROSITE" id="PS51384">
    <property type="entry name" value="FAD_FR"/>
    <property type="match status" value="1"/>
</dbReference>
<dbReference type="InterPro" id="IPR036010">
    <property type="entry name" value="2Fe-2S_ferredoxin-like_sf"/>
</dbReference>
<dbReference type="GO" id="GO:0046872">
    <property type="term" value="F:metal ion binding"/>
    <property type="evidence" value="ECO:0007669"/>
    <property type="project" value="UniProtKB-KW"/>
</dbReference>